<dbReference type="SMART" id="SM01043">
    <property type="entry name" value="BTAD"/>
    <property type="match status" value="1"/>
</dbReference>
<dbReference type="GO" id="GO:0003677">
    <property type="term" value="F:DNA binding"/>
    <property type="evidence" value="ECO:0007669"/>
    <property type="project" value="UniProtKB-UniRule"/>
</dbReference>
<evidence type="ECO:0000256" key="1">
    <source>
        <dbReference type="ARBA" id="ARBA00005820"/>
    </source>
</evidence>
<evidence type="ECO:0000256" key="4">
    <source>
        <dbReference type="ARBA" id="ARBA00023163"/>
    </source>
</evidence>
<keyword evidence="2" id="KW-0805">Transcription regulation</keyword>
<dbReference type="InterPro" id="IPR051677">
    <property type="entry name" value="AfsR-DnrI-RedD_regulator"/>
</dbReference>
<dbReference type="GO" id="GO:0000160">
    <property type="term" value="P:phosphorelay signal transduction system"/>
    <property type="evidence" value="ECO:0007669"/>
    <property type="project" value="InterPro"/>
</dbReference>
<dbReference type="InterPro" id="IPR011990">
    <property type="entry name" value="TPR-like_helical_dom_sf"/>
</dbReference>
<reference evidence="7 8" key="1">
    <citation type="submission" date="2018-05" db="EMBL/GenBank/DDBJ databases">
        <title>Evolution of GPA BGCs.</title>
        <authorList>
            <person name="Waglechner N."/>
            <person name="Wright G.D."/>
        </authorList>
    </citation>
    <scope>NUCLEOTIDE SEQUENCE [LARGE SCALE GENOMIC DNA]</scope>
    <source>
        <strain evidence="7 8">DSM 5908</strain>
    </source>
</reference>
<gene>
    <name evidence="7" type="ORF">DMA12_12115</name>
</gene>
<dbReference type="InterPro" id="IPR016032">
    <property type="entry name" value="Sig_transdc_resp-reg_C-effctor"/>
</dbReference>
<dbReference type="Proteomes" id="UP000286716">
    <property type="component" value="Unassembled WGS sequence"/>
</dbReference>
<dbReference type="SMART" id="SM00862">
    <property type="entry name" value="Trans_reg_C"/>
    <property type="match status" value="1"/>
</dbReference>
<feature type="domain" description="OmpR/PhoB-type" evidence="6">
    <location>
        <begin position="7"/>
        <end position="111"/>
    </location>
</feature>
<evidence type="ECO:0000256" key="2">
    <source>
        <dbReference type="ARBA" id="ARBA00023015"/>
    </source>
</evidence>
<dbReference type="PANTHER" id="PTHR35807">
    <property type="entry name" value="TRANSCRIPTIONAL REGULATOR REDD-RELATED"/>
    <property type="match status" value="1"/>
</dbReference>
<evidence type="ECO:0000313" key="7">
    <source>
        <dbReference type="EMBL" id="RSM46026.1"/>
    </source>
</evidence>
<name>A0A428WSG5_AMYBA</name>
<keyword evidence="3 5" id="KW-0238">DNA-binding</keyword>
<dbReference type="InterPro" id="IPR036388">
    <property type="entry name" value="WH-like_DNA-bd_sf"/>
</dbReference>
<dbReference type="SUPFAM" id="SSF46894">
    <property type="entry name" value="C-terminal effector domain of the bipartite response regulators"/>
    <property type="match status" value="1"/>
</dbReference>
<evidence type="ECO:0000256" key="5">
    <source>
        <dbReference type="PROSITE-ProRule" id="PRU01091"/>
    </source>
</evidence>
<dbReference type="AlphaFoldDB" id="A0A428WSG5"/>
<dbReference type="InterPro" id="IPR005158">
    <property type="entry name" value="BTAD"/>
</dbReference>
<comment type="caution">
    <text evidence="7">The sequence shown here is derived from an EMBL/GenBank/DDBJ whole genome shotgun (WGS) entry which is preliminary data.</text>
</comment>
<dbReference type="Gene3D" id="1.25.40.10">
    <property type="entry name" value="Tetratricopeptide repeat domain"/>
    <property type="match status" value="1"/>
</dbReference>
<protein>
    <recommendedName>
        <fullName evidence="6">OmpR/PhoB-type domain-containing protein</fullName>
    </recommendedName>
</protein>
<keyword evidence="8" id="KW-1185">Reference proteome</keyword>
<dbReference type="SUPFAM" id="SSF48452">
    <property type="entry name" value="TPR-like"/>
    <property type="match status" value="1"/>
</dbReference>
<dbReference type="GO" id="GO:0006355">
    <property type="term" value="P:regulation of DNA-templated transcription"/>
    <property type="evidence" value="ECO:0007669"/>
    <property type="project" value="InterPro"/>
</dbReference>
<comment type="similarity">
    <text evidence="1">Belongs to the AfsR/DnrI/RedD regulatory family.</text>
</comment>
<dbReference type="Pfam" id="PF03704">
    <property type="entry name" value="BTAD"/>
    <property type="match status" value="1"/>
</dbReference>
<dbReference type="EMBL" id="QHHU01000014">
    <property type="protein sequence ID" value="RSM46026.1"/>
    <property type="molecule type" value="Genomic_DNA"/>
</dbReference>
<accession>A0A428WSG5</accession>
<organism evidence="7 8">
    <name type="scientific">Amycolatopsis balhimycina DSM 5908</name>
    <dbReference type="NCBI Taxonomy" id="1081091"/>
    <lineage>
        <taxon>Bacteria</taxon>
        <taxon>Bacillati</taxon>
        <taxon>Actinomycetota</taxon>
        <taxon>Actinomycetes</taxon>
        <taxon>Pseudonocardiales</taxon>
        <taxon>Pseudonocardiaceae</taxon>
        <taxon>Amycolatopsis</taxon>
    </lineage>
</organism>
<sequence>MTMSSASSVPTTGGEFMYADLRLLGPLEVVGSRGSVSFAGGRRRSVFALLALRPGRLVSRSSLIDALWGDDAPATATKTLQGHIAQVRKALSGAGLGGVLVTREPGYVLEVDPAQVDTHRFAEHVRAGCAALDRGDGAEAHVRLEAGLALWRGDPLADCAVAGWAVAELTRLCEARALAEEQTVTALLMAGRHADAVGEIERLVGRYPSRERLWELLMVALHRSGRQADALRTYRRVRSVLVEEFGVEPGPELRRLEAAVLAGEPDVATYLPRPPAGRRRELSLADSRCARP</sequence>
<feature type="DNA-binding region" description="OmpR/PhoB-type" evidence="5">
    <location>
        <begin position="7"/>
        <end position="111"/>
    </location>
</feature>
<evidence type="ECO:0000259" key="6">
    <source>
        <dbReference type="PROSITE" id="PS51755"/>
    </source>
</evidence>
<dbReference type="PANTHER" id="PTHR35807:SF1">
    <property type="entry name" value="TRANSCRIPTIONAL REGULATOR REDD"/>
    <property type="match status" value="1"/>
</dbReference>
<dbReference type="InterPro" id="IPR001867">
    <property type="entry name" value="OmpR/PhoB-type_DNA-bd"/>
</dbReference>
<dbReference type="Gene3D" id="1.10.10.10">
    <property type="entry name" value="Winged helix-like DNA-binding domain superfamily/Winged helix DNA-binding domain"/>
    <property type="match status" value="1"/>
</dbReference>
<keyword evidence="4" id="KW-0804">Transcription</keyword>
<dbReference type="Pfam" id="PF00486">
    <property type="entry name" value="Trans_reg_C"/>
    <property type="match status" value="1"/>
</dbReference>
<dbReference type="PROSITE" id="PS51755">
    <property type="entry name" value="OMPR_PHOB"/>
    <property type="match status" value="1"/>
</dbReference>
<evidence type="ECO:0000256" key="3">
    <source>
        <dbReference type="ARBA" id="ARBA00023125"/>
    </source>
</evidence>
<dbReference type="CDD" id="cd15831">
    <property type="entry name" value="BTAD"/>
    <property type="match status" value="1"/>
</dbReference>
<evidence type="ECO:0000313" key="8">
    <source>
        <dbReference type="Proteomes" id="UP000286716"/>
    </source>
</evidence>
<proteinExistence type="inferred from homology"/>